<name>A0AA36C5G3_9BILA</name>
<protein>
    <submittedName>
        <fullName evidence="1">Uncharacterized protein</fullName>
    </submittedName>
</protein>
<sequence>MGLKLLLGAIRPASVALGDIRIGRNVKAATRSALETCSRSQGQRKPGDRVVGVKTYYDREGFLSLPYLVSYESPNEPPNAAETASSLARLFRKIAKGACVACSSLELKHNKGILRCCRRCADKIERWTGEKNRCPTQCPDSAKLADPSADLLGGCTECLARRLHSFGFVLPAHIAAILHIYPKKRLLGGAICKHQRYSLLPLF</sequence>
<gene>
    <name evidence="1" type="ORF">MSPICULIGERA_LOCUS1426</name>
</gene>
<dbReference type="EMBL" id="CATQJA010000404">
    <property type="protein sequence ID" value="CAJ0559974.1"/>
    <property type="molecule type" value="Genomic_DNA"/>
</dbReference>
<accession>A0AA36C5G3</accession>
<evidence type="ECO:0000313" key="2">
    <source>
        <dbReference type="Proteomes" id="UP001177023"/>
    </source>
</evidence>
<organism evidence="1 2">
    <name type="scientific">Mesorhabditis spiculigera</name>
    <dbReference type="NCBI Taxonomy" id="96644"/>
    <lineage>
        <taxon>Eukaryota</taxon>
        <taxon>Metazoa</taxon>
        <taxon>Ecdysozoa</taxon>
        <taxon>Nematoda</taxon>
        <taxon>Chromadorea</taxon>
        <taxon>Rhabditida</taxon>
        <taxon>Rhabditina</taxon>
        <taxon>Rhabditomorpha</taxon>
        <taxon>Rhabditoidea</taxon>
        <taxon>Rhabditidae</taxon>
        <taxon>Mesorhabditinae</taxon>
        <taxon>Mesorhabditis</taxon>
    </lineage>
</organism>
<dbReference type="AlphaFoldDB" id="A0AA36C5G3"/>
<dbReference type="Proteomes" id="UP001177023">
    <property type="component" value="Unassembled WGS sequence"/>
</dbReference>
<reference evidence="1" key="1">
    <citation type="submission" date="2023-06" db="EMBL/GenBank/DDBJ databases">
        <authorList>
            <person name="Delattre M."/>
        </authorList>
    </citation>
    <scope>NUCLEOTIDE SEQUENCE</scope>
    <source>
        <strain evidence="1">AF72</strain>
    </source>
</reference>
<evidence type="ECO:0000313" key="1">
    <source>
        <dbReference type="EMBL" id="CAJ0559974.1"/>
    </source>
</evidence>
<feature type="non-terminal residue" evidence="1">
    <location>
        <position position="203"/>
    </location>
</feature>
<proteinExistence type="predicted"/>
<keyword evidence="2" id="KW-1185">Reference proteome</keyword>
<comment type="caution">
    <text evidence="1">The sequence shown here is derived from an EMBL/GenBank/DDBJ whole genome shotgun (WGS) entry which is preliminary data.</text>
</comment>